<gene>
    <name evidence="1" type="ORF">JCM17845_21540</name>
</gene>
<dbReference type="Proteomes" id="UP000325187">
    <property type="component" value="Unassembled WGS sequence"/>
</dbReference>
<protein>
    <recommendedName>
        <fullName evidence="3">DUF2849 domain-containing protein</fullName>
    </recommendedName>
</protein>
<reference evidence="1 2" key="1">
    <citation type="submission" date="2019-09" db="EMBL/GenBank/DDBJ databases">
        <title>NBRP : Genome information of microbial organism related human and environment.</title>
        <authorList>
            <person name="Hattori M."/>
            <person name="Oshima K."/>
            <person name="Inaba H."/>
            <person name="Suda W."/>
            <person name="Sakamoto M."/>
            <person name="Iino T."/>
            <person name="Kitahara M."/>
            <person name="Oshida Y."/>
            <person name="Iida T."/>
            <person name="Kudo T."/>
            <person name="Itoh T."/>
            <person name="Ohkuma M."/>
        </authorList>
    </citation>
    <scope>NUCLEOTIDE SEQUENCE [LARGE SCALE GENOMIC DNA]</scope>
    <source>
        <strain evidence="1 2">Mie-1</strain>
    </source>
</reference>
<dbReference type="InterPro" id="IPR021270">
    <property type="entry name" value="DUF2849"/>
</dbReference>
<keyword evidence="2" id="KW-1185">Reference proteome</keyword>
<dbReference type="RefSeq" id="WP_150002564.1">
    <property type="nucleotide sequence ID" value="NZ_BKCM01000011.1"/>
</dbReference>
<sequence length="109" mass="11828">MADLKPAASQLISANELWTGQAVFLTRDGTWSTDPAQAALSTSAEDSLHLLELAKASNARAEVELVHLAAATLREDGRPWPTRNREYIRALGPTVRRDLGYQAATARAD</sequence>
<dbReference type="AlphaFoldDB" id="A0A5A7MZP3"/>
<comment type="caution">
    <text evidence="1">The sequence shown here is derived from an EMBL/GenBank/DDBJ whole genome shotgun (WGS) entry which is preliminary data.</text>
</comment>
<dbReference type="EMBL" id="BKCM01000011">
    <property type="protein sequence ID" value="GER01531.1"/>
    <property type="molecule type" value="Genomic_DNA"/>
</dbReference>
<dbReference type="Pfam" id="PF11011">
    <property type="entry name" value="DUF2849"/>
    <property type="match status" value="1"/>
</dbReference>
<evidence type="ECO:0000313" key="1">
    <source>
        <dbReference type="EMBL" id="GER01531.1"/>
    </source>
</evidence>
<name>A0A5A7MZP3_9PROT</name>
<evidence type="ECO:0008006" key="3">
    <source>
        <dbReference type="Google" id="ProtNLM"/>
    </source>
</evidence>
<evidence type="ECO:0000313" key="2">
    <source>
        <dbReference type="Proteomes" id="UP000325187"/>
    </source>
</evidence>
<organism evidence="1 2">
    <name type="scientific">Iodidimonas gelatinilytica</name>
    <dbReference type="NCBI Taxonomy" id="1236966"/>
    <lineage>
        <taxon>Bacteria</taxon>
        <taxon>Pseudomonadati</taxon>
        <taxon>Pseudomonadota</taxon>
        <taxon>Alphaproteobacteria</taxon>
        <taxon>Iodidimonadales</taxon>
        <taxon>Iodidimonadaceae</taxon>
        <taxon>Iodidimonas</taxon>
    </lineage>
</organism>
<accession>A0A5A7MZP3</accession>
<proteinExistence type="predicted"/>